<dbReference type="Pfam" id="PF00196">
    <property type="entry name" value="GerE"/>
    <property type="match status" value="1"/>
</dbReference>
<feature type="domain" description="HTH luxR-type" evidence="4">
    <location>
        <begin position="124"/>
        <end position="189"/>
    </location>
</feature>
<dbReference type="CDD" id="cd06170">
    <property type="entry name" value="LuxR_C_like"/>
    <property type="match status" value="1"/>
</dbReference>
<proteinExistence type="predicted"/>
<dbReference type="RefSeq" id="WP_344673933.1">
    <property type="nucleotide sequence ID" value="NZ_BAAAZI010000006.1"/>
</dbReference>
<evidence type="ECO:0000259" key="4">
    <source>
        <dbReference type="PROSITE" id="PS50043"/>
    </source>
</evidence>
<dbReference type="SMART" id="SM00421">
    <property type="entry name" value="HTH_LUXR"/>
    <property type="match status" value="1"/>
</dbReference>
<gene>
    <name evidence="5" type="ORF">GCM10022216_14270</name>
</gene>
<organism evidence="5 6">
    <name type="scientific">Sphingobacterium kyonggiense</name>
    <dbReference type="NCBI Taxonomy" id="714075"/>
    <lineage>
        <taxon>Bacteria</taxon>
        <taxon>Pseudomonadati</taxon>
        <taxon>Bacteroidota</taxon>
        <taxon>Sphingobacteriia</taxon>
        <taxon>Sphingobacteriales</taxon>
        <taxon>Sphingobacteriaceae</taxon>
        <taxon>Sphingobacterium</taxon>
    </lineage>
</organism>
<dbReference type="InterPro" id="IPR016032">
    <property type="entry name" value="Sig_transdc_resp-reg_C-effctor"/>
</dbReference>
<name>A0ABP7YL97_9SPHI</name>
<keyword evidence="1" id="KW-0805">Transcription regulation</keyword>
<dbReference type="PRINTS" id="PR00038">
    <property type="entry name" value="HTHLUXR"/>
</dbReference>
<keyword evidence="2" id="KW-0238">DNA-binding</keyword>
<dbReference type="PANTHER" id="PTHR44688:SF16">
    <property type="entry name" value="DNA-BINDING TRANSCRIPTIONAL ACTIVATOR DEVR_DOSR"/>
    <property type="match status" value="1"/>
</dbReference>
<dbReference type="PANTHER" id="PTHR44688">
    <property type="entry name" value="DNA-BINDING TRANSCRIPTIONAL ACTIVATOR DEVR_DOSR"/>
    <property type="match status" value="1"/>
</dbReference>
<dbReference type="InterPro" id="IPR036388">
    <property type="entry name" value="WH-like_DNA-bd_sf"/>
</dbReference>
<evidence type="ECO:0000313" key="6">
    <source>
        <dbReference type="Proteomes" id="UP001500101"/>
    </source>
</evidence>
<dbReference type="PROSITE" id="PS50043">
    <property type="entry name" value="HTH_LUXR_2"/>
    <property type="match status" value="1"/>
</dbReference>
<accession>A0ABP7YL97</accession>
<dbReference type="EMBL" id="BAAAZI010000006">
    <property type="protein sequence ID" value="GAA4137844.1"/>
    <property type="molecule type" value="Genomic_DNA"/>
</dbReference>
<dbReference type="Proteomes" id="UP001500101">
    <property type="component" value="Unassembled WGS sequence"/>
</dbReference>
<evidence type="ECO:0000256" key="1">
    <source>
        <dbReference type="ARBA" id="ARBA00023015"/>
    </source>
</evidence>
<sequence>MLNLSKIKQQLPPGLEDNAVEFYVSENEIKCLHKGVPYFWGDFPEWIITKIEEDMLLNPDAVKALVSWDITKRDDMMRQYIICRFGGFDGNADISDNGSIEHVEYFECGRRGNCSYEGKLCASIKVGNEHLTKQEINVIKKIATGKSNKIIADELCISEETVNTHNQNIQRKLGVSSKLEIIPWAVRRNIVEPQS</sequence>
<dbReference type="PROSITE" id="PS00622">
    <property type="entry name" value="HTH_LUXR_1"/>
    <property type="match status" value="1"/>
</dbReference>
<comment type="caution">
    <text evidence="5">The sequence shown here is derived from an EMBL/GenBank/DDBJ whole genome shotgun (WGS) entry which is preliminary data.</text>
</comment>
<dbReference type="InterPro" id="IPR000792">
    <property type="entry name" value="Tscrpt_reg_LuxR_C"/>
</dbReference>
<evidence type="ECO:0000313" key="5">
    <source>
        <dbReference type="EMBL" id="GAA4137844.1"/>
    </source>
</evidence>
<evidence type="ECO:0000256" key="2">
    <source>
        <dbReference type="ARBA" id="ARBA00023125"/>
    </source>
</evidence>
<keyword evidence="6" id="KW-1185">Reference proteome</keyword>
<protein>
    <submittedName>
        <fullName evidence="5">LuxR family transcriptional regulator</fullName>
    </submittedName>
</protein>
<dbReference type="Gene3D" id="1.10.10.10">
    <property type="entry name" value="Winged helix-like DNA-binding domain superfamily/Winged helix DNA-binding domain"/>
    <property type="match status" value="1"/>
</dbReference>
<reference evidence="6" key="1">
    <citation type="journal article" date="2019" name="Int. J. Syst. Evol. Microbiol.">
        <title>The Global Catalogue of Microorganisms (GCM) 10K type strain sequencing project: providing services to taxonomists for standard genome sequencing and annotation.</title>
        <authorList>
            <consortium name="The Broad Institute Genomics Platform"/>
            <consortium name="The Broad Institute Genome Sequencing Center for Infectious Disease"/>
            <person name="Wu L."/>
            <person name="Ma J."/>
        </authorList>
    </citation>
    <scope>NUCLEOTIDE SEQUENCE [LARGE SCALE GENOMIC DNA]</scope>
    <source>
        <strain evidence="6">JCM 16704</strain>
    </source>
</reference>
<keyword evidence="3" id="KW-0804">Transcription</keyword>
<evidence type="ECO:0000256" key="3">
    <source>
        <dbReference type="ARBA" id="ARBA00023163"/>
    </source>
</evidence>
<dbReference type="SUPFAM" id="SSF46894">
    <property type="entry name" value="C-terminal effector domain of the bipartite response regulators"/>
    <property type="match status" value="1"/>
</dbReference>